<dbReference type="EMBL" id="VHII01000002">
    <property type="protein sequence ID" value="KAF1394114.1"/>
    <property type="molecule type" value="Genomic_DNA"/>
</dbReference>
<dbReference type="InterPro" id="IPR013783">
    <property type="entry name" value="Ig-like_fold"/>
</dbReference>
<evidence type="ECO:0000256" key="2">
    <source>
        <dbReference type="ARBA" id="ARBA00023157"/>
    </source>
</evidence>
<accession>A0A6A5FPP8</accession>
<dbReference type="GO" id="GO:0006955">
    <property type="term" value="P:immune response"/>
    <property type="evidence" value="ECO:0007669"/>
    <property type="project" value="TreeGrafter"/>
</dbReference>
<protein>
    <recommendedName>
        <fullName evidence="5">Ig-like domain-containing protein</fullName>
    </recommendedName>
</protein>
<feature type="region of interest" description="Disordered" evidence="3">
    <location>
        <begin position="314"/>
        <end position="407"/>
    </location>
</feature>
<reference evidence="6 7" key="1">
    <citation type="submission" date="2019-06" db="EMBL/GenBank/DDBJ databases">
        <title>A chromosome-scale genome assembly of the European perch, Perca fluviatilis.</title>
        <authorList>
            <person name="Roques C."/>
            <person name="Zahm M."/>
            <person name="Cabau C."/>
            <person name="Klopp C."/>
            <person name="Bouchez O."/>
            <person name="Donnadieu C."/>
            <person name="Kuhl H."/>
            <person name="Gislard M."/>
            <person name="Guendouz S."/>
            <person name="Journot L."/>
            <person name="Haffray P."/>
            <person name="Bestin A."/>
            <person name="Morvezen R."/>
            <person name="Feron R."/>
            <person name="Wen M."/>
            <person name="Jouanno E."/>
            <person name="Herpin A."/>
            <person name="Schartl M."/>
            <person name="Postlethwait J."/>
            <person name="Schaerlinger B."/>
            <person name="Chardard D."/>
            <person name="Lecocq T."/>
            <person name="Poncet C."/>
            <person name="Jaffrelo L."/>
            <person name="Lampietro C."/>
            <person name="Guiguen Y."/>
        </authorList>
    </citation>
    <scope>NUCLEOTIDE SEQUENCE [LARGE SCALE GENOMIC DNA]</scope>
    <source>
        <tissue evidence="6">Blood</tissue>
    </source>
</reference>
<feature type="domain" description="Ig-like" evidence="5">
    <location>
        <begin position="22"/>
        <end position="94"/>
    </location>
</feature>
<dbReference type="PANTHER" id="PTHR11481">
    <property type="entry name" value="IMMUNOGLOBULIN FC RECEPTOR"/>
    <property type="match status" value="1"/>
</dbReference>
<dbReference type="Pfam" id="PF13895">
    <property type="entry name" value="Ig_2"/>
    <property type="match status" value="1"/>
</dbReference>
<keyword evidence="1 4" id="KW-0732">Signal</keyword>
<dbReference type="GO" id="GO:0009897">
    <property type="term" value="C:external side of plasma membrane"/>
    <property type="evidence" value="ECO:0007669"/>
    <property type="project" value="TreeGrafter"/>
</dbReference>
<feature type="compositionally biased region" description="Low complexity" evidence="3">
    <location>
        <begin position="362"/>
        <end position="392"/>
    </location>
</feature>
<evidence type="ECO:0000256" key="4">
    <source>
        <dbReference type="SAM" id="SignalP"/>
    </source>
</evidence>
<gene>
    <name evidence="6" type="ORF">PFLUV_G00023140</name>
</gene>
<name>A0A6A5FPP8_PERFL</name>
<keyword evidence="7" id="KW-1185">Reference proteome</keyword>
<dbReference type="Gene3D" id="2.60.40.10">
    <property type="entry name" value="Immunoglobulins"/>
    <property type="match status" value="3"/>
</dbReference>
<sequence>MDTFISLLVLSTVPQLVVTEVPRVTSFRAVLEMVSGDSRIFSGESVKLTCNITDPYKSTWTYLWFRDSTKLPQSEKDLILWKAKVQDSGKFYCQGVRDTLVGNIHTLQSLPLEIYVDGGWAILQVPPHPSLVGETLKVTCRVRGTPRLHEVILYKDGVEVMRQNGLQPHFYLNNLTLEDQGIYSCRASWDEGRRTRSVISADALVQVLEVLSQPVLEISADNNLIPETKMKLICHLQYNARAPAPAINFYFYKNNNRLGTATSENHDLVKRTPGQYSCKAKVPELGISRWSEPKSFGQVTGPQILKRHTYHTRDPVLSQPPAAEPTAARPSPHRSTAAPTFIQPAEVSTHSTALPLKPSQPASSTLLSTVQSLTQTATPTTFNMSEESSDMSGGSGDMSGGSADAVL</sequence>
<proteinExistence type="predicted"/>
<dbReference type="AlphaFoldDB" id="A0A6A5FPP8"/>
<dbReference type="InterPro" id="IPR003599">
    <property type="entry name" value="Ig_sub"/>
</dbReference>
<evidence type="ECO:0000313" key="7">
    <source>
        <dbReference type="Proteomes" id="UP000465112"/>
    </source>
</evidence>
<dbReference type="SMART" id="SM00408">
    <property type="entry name" value="IGc2"/>
    <property type="match status" value="2"/>
</dbReference>
<dbReference type="InterPro" id="IPR050488">
    <property type="entry name" value="Ig_Fc_receptor"/>
</dbReference>
<dbReference type="PROSITE" id="PS50835">
    <property type="entry name" value="IG_LIKE"/>
    <property type="match status" value="2"/>
</dbReference>
<dbReference type="InterPro" id="IPR036179">
    <property type="entry name" value="Ig-like_dom_sf"/>
</dbReference>
<evidence type="ECO:0000256" key="1">
    <source>
        <dbReference type="ARBA" id="ARBA00022729"/>
    </source>
</evidence>
<evidence type="ECO:0000259" key="5">
    <source>
        <dbReference type="PROSITE" id="PS50835"/>
    </source>
</evidence>
<keyword evidence="2" id="KW-1015">Disulfide bond</keyword>
<dbReference type="PANTHER" id="PTHR11481:SF64">
    <property type="entry name" value="FC RECEPTOR-LIKE PROTEIN 4"/>
    <property type="match status" value="1"/>
</dbReference>
<dbReference type="Proteomes" id="UP000465112">
    <property type="component" value="Chromosome 2"/>
</dbReference>
<dbReference type="InterPro" id="IPR007110">
    <property type="entry name" value="Ig-like_dom"/>
</dbReference>
<comment type="caution">
    <text evidence="6">The sequence shown here is derived from an EMBL/GenBank/DDBJ whole genome shotgun (WGS) entry which is preliminary data.</text>
</comment>
<dbReference type="OrthoDB" id="8917564at2759"/>
<feature type="domain" description="Ig-like" evidence="5">
    <location>
        <begin position="111"/>
        <end position="200"/>
    </location>
</feature>
<dbReference type="SUPFAM" id="SSF48726">
    <property type="entry name" value="Immunoglobulin"/>
    <property type="match status" value="2"/>
</dbReference>
<evidence type="ECO:0000313" key="6">
    <source>
        <dbReference type="EMBL" id="KAF1394114.1"/>
    </source>
</evidence>
<dbReference type="GO" id="GO:0004888">
    <property type="term" value="F:transmembrane signaling receptor activity"/>
    <property type="evidence" value="ECO:0007669"/>
    <property type="project" value="TreeGrafter"/>
</dbReference>
<dbReference type="InterPro" id="IPR003598">
    <property type="entry name" value="Ig_sub2"/>
</dbReference>
<evidence type="ECO:0000256" key="3">
    <source>
        <dbReference type="SAM" id="MobiDB-lite"/>
    </source>
</evidence>
<feature type="signal peptide" evidence="4">
    <location>
        <begin position="1"/>
        <end position="19"/>
    </location>
</feature>
<dbReference type="SMART" id="SM00409">
    <property type="entry name" value="IG"/>
    <property type="match status" value="2"/>
</dbReference>
<organism evidence="6 7">
    <name type="scientific">Perca fluviatilis</name>
    <name type="common">European perch</name>
    <dbReference type="NCBI Taxonomy" id="8168"/>
    <lineage>
        <taxon>Eukaryota</taxon>
        <taxon>Metazoa</taxon>
        <taxon>Chordata</taxon>
        <taxon>Craniata</taxon>
        <taxon>Vertebrata</taxon>
        <taxon>Euteleostomi</taxon>
        <taxon>Actinopterygii</taxon>
        <taxon>Neopterygii</taxon>
        <taxon>Teleostei</taxon>
        <taxon>Neoteleostei</taxon>
        <taxon>Acanthomorphata</taxon>
        <taxon>Eupercaria</taxon>
        <taxon>Perciformes</taxon>
        <taxon>Percoidei</taxon>
        <taxon>Percidae</taxon>
        <taxon>Percinae</taxon>
        <taxon>Perca</taxon>
    </lineage>
</organism>
<dbReference type="GO" id="GO:0007166">
    <property type="term" value="P:cell surface receptor signaling pathway"/>
    <property type="evidence" value="ECO:0007669"/>
    <property type="project" value="TreeGrafter"/>
</dbReference>
<feature type="chain" id="PRO_5025640093" description="Ig-like domain-containing protein" evidence="4">
    <location>
        <begin position="20"/>
        <end position="407"/>
    </location>
</feature>